<accession>A0AA42J2A3</accession>
<protein>
    <submittedName>
        <fullName evidence="2">DUF2975 domain-containing protein</fullName>
    </submittedName>
</protein>
<keyword evidence="1" id="KW-0812">Transmembrane</keyword>
<reference evidence="2" key="1">
    <citation type="journal article" date="2023" name="Int. J. Syst. Evol. Microbiol.">
        <title>&lt;i&gt;Holtiella tumoricola&lt;/i&gt; gen. nov. sp. nov., isolated from a human clinical sample.</title>
        <authorList>
            <person name="Allen-Vercoe E."/>
            <person name="Daigneault M.C."/>
            <person name="Vancuren S.J."/>
            <person name="Cochrane K."/>
            <person name="O'Neal L.L."/>
            <person name="Sankaranarayanan K."/>
            <person name="Lawson P.A."/>
        </authorList>
    </citation>
    <scope>NUCLEOTIDE SEQUENCE</scope>
    <source>
        <strain evidence="2">CC70A</strain>
    </source>
</reference>
<feature type="transmembrane region" description="Helical" evidence="1">
    <location>
        <begin position="116"/>
        <end position="137"/>
    </location>
</feature>
<keyword evidence="3" id="KW-1185">Reference proteome</keyword>
<organism evidence="2 3">
    <name type="scientific">Holtiella tumoricola</name>
    <dbReference type="NCBI Taxonomy" id="3018743"/>
    <lineage>
        <taxon>Bacteria</taxon>
        <taxon>Bacillati</taxon>
        <taxon>Bacillota</taxon>
        <taxon>Clostridia</taxon>
        <taxon>Lachnospirales</taxon>
        <taxon>Cellulosilyticaceae</taxon>
        <taxon>Holtiella</taxon>
    </lineage>
</organism>
<evidence type="ECO:0000256" key="1">
    <source>
        <dbReference type="SAM" id="Phobius"/>
    </source>
</evidence>
<keyword evidence="1" id="KW-1133">Transmembrane helix</keyword>
<evidence type="ECO:0000313" key="2">
    <source>
        <dbReference type="EMBL" id="MDA3733474.1"/>
    </source>
</evidence>
<feature type="transmembrane region" description="Helical" evidence="1">
    <location>
        <begin position="89"/>
        <end position="110"/>
    </location>
</feature>
<dbReference type="EMBL" id="JAQIFT010000062">
    <property type="protein sequence ID" value="MDA3733474.1"/>
    <property type="molecule type" value="Genomic_DNA"/>
</dbReference>
<feature type="transmembrane region" description="Helical" evidence="1">
    <location>
        <begin position="48"/>
        <end position="68"/>
    </location>
</feature>
<evidence type="ECO:0000313" key="3">
    <source>
        <dbReference type="Proteomes" id="UP001169242"/>
    </source>
</evidence>
<name>A0AA42J2A3_9FIRM</name>
<dbReference type="InterPro" id="IPR021354">
    <property type="entry name" value="DUF2975"/>
</dbReference>
<proteinExistence type="predicted"/>
<dbReference type="AlphaFoldDB" id="A0AA42J2A3"/>
<dbReference type="Proteomes" id="UP001169242">
    <property type="component" value="Unassembled WGS sequence"/>
</dbReference>
<dbReference type="Pfam" id="PF11188">
    <property type="entry name" value="DUF2975"/>
    <property type="match status" value="1"/>
</dbReference>
<comment type="caution">
    <text evidence="2">The sequence shown here is derived from an EMBL/GenBank/DDBJ whole genome shotgun (WGS) entry which is preliminary data.</text>
</comment>
<gene>
    <name evidence="2" type="ORF">PBV87_18500</name>
</gene>
<feature type="transmembrane region" description="Helical" evidence="1">
    <location>
        <begin position="9"/>
        <end position="36"/>
    </location>
</feature>
<keyword evidence="1" id="KW-0472">Membrane</keyword>
<sequence>MKNDNLSKFLYGLCIAGLIVLTGMIVGLPWLVRWLVSRVNFYSETHTIRLMILLYTTGIPAWIILWQTKNLAHNIIERNPFSMASKKNLKIISLCAVVICLAYGTALLFIPVTISMIVIVGGAFMVALIGAILYKLVDVAIEIQEENELTI</sequence>
<dbReference type="RefSeq" id="WP_271013292.1">
    <property type="nucleotide sequence ID" value="NZ_JAQIFT010000062.1"/>
</dbReference>